<dbReference type="AlphaFoldDB" id="A0A9Q1GZK5"/>
<dbReference type="InterPro" id="IPR002528">
    <property type="entry name" value="MATE_fam"/>
</dbReference>
<dbReference type="InterPro" id="IPR045069">
    <property type="entry name" value="MATE_euk"/>
</dbReference>
<comment type="caution">
    <text evidence="6">Lacks conserved residue(s) required for the propagation of feature annotation.</text>
</comment>
<keyword evidence="8" id="KW-1185">Reference proteome</keyword>
<comment type="subcellular location">
    <subcellularLocation>
        <location evidence="1">Membrane</location>
        <topology evidence="1">Multi-pass membrane protein</topology>
    </subcellularLocation>
</comment>
<comment type="caution">
    <text evidence="7">The sequence shown here is derived from an EMBL/GenBank/DDBJ whole genome shotgun (WGS) entry which is preliminary data.</text>
</comment>
<keyword evidence="5 6" id="KW-0472">Membrane</keyword>
<keyword evidence="4 6" id="KW-1133">Transmembrane helix</keyword>
<evidence type="ECO:0000256" key="3">
    <source>
        <dbReference type="ARBA" id="ARBA00022692"/>
    </source>
</evidence>
<dbReference type="CDD" id="cd13132">
    <property type="entry name" value="MATE_eukaryotic"/>
    <property type="match status" value="1"/>
</dbReference>
<gene>
    <name evidence="7" type="ORF">Cgig2_023245</name>
</gene>
<dbReference type="EMBL" id="JAKOGI010001073">
    <property type="protein sequence ID" value="KAJ8427950.1"/>
    <property type="molecule type" value="Genomic_DNA"/>
</dbReference>
<keyword evidence="3 6" id="KW-0812">Transmembrane</keyword>
<dbReference type="Proteomes" id="UP001153076">
    <property type="component" value="Unassembled WGS sequence"/>
</dbReference>
<proteinExistence type="inferred from homology"/>
<dbReference type="GO" id="GO:0015297">
    <property type="term" value="F:antiporter activity"/>
    <property type="evidence" value="ECO:0007669"/>
    <property type="project" value="InterPro"/>
</dbReference>
<protein>
    <recommendedName>
        <fullName evidence="6">Protein DETOXIFICATION</fullName>
    </recommendedName>
    <alternativeName>
        <fullName evidence="6">Multidrug and toxic compound extrusion protein</fullName>
    </alternativeName>
</protein>
<dbReference type="OrthoDB" id="2126698at2759"/>
<dbReference type="GO" id="GO:0042910">
    <property type="term" value="F:xenobiotic transmembrane transporter activity"/>
    <property type="evidence" value="ECO:0007669"/>
    <property type="project" value="InterPro"/>
</dbReference>
<comment type="similarity">
    <text evidence="2 6">Belongs to the multi antimicrobial extrusion (MATE) (TC 2.A.66.1) family.</text>
</comment>
<dbReference type="PANTHER" id="PTHR11206">
    <property type="entry name" value="MULTIDRUG RESISTANCE PROTEIN"/>
    <property type="match status" value="1"/>
</dbReference>
<organism evidence="7 8">
    <name type="scientific">Carnegiea gigantea</name>
    <dbReference type="NCBI Taxonomy" id="171969"/>
    <lineage>
        <taxon>Eukaryota</taxon>
        <taxon>Viridiplantae</taxon>
        <taxon>Streptophyta</taxon>
        <taxon>Embryophyta</taxon>
        <taxon>Tracheophyta</taxon>
        <taxon>Spermatophyta</taxon>
        <taxon>Magnoliopsida</taxon>
        <taxon>eudicotyledons</taxon>
        <taxon>Gunneridae</taxon>
        <taxon>Pentapetalae</taxon>
        <taxon>Caryophyllales</taxon>
        <taxon>Cactineae</taxon>
        <taxon>Cactaceae</taxon>
        <taxon>Cactoideae</taxon>
        <taxon>Echinocereeae</taxon>
        <taxon>Carnegiea</taxon>
    </lineage>
</organism>
<evidence type="ECO:0000256" key="4">
    <source>
        <dbReference type="ARBA" id="ARBA00022989"/>
    </source>
</evidence>
<evidence type="ECO:0000256" key="5">
    <source>
        <dbReference type="ARBA" id="ARBA00023136"/>
    </source>
</evidence>
<reference evidence="7" key="1">
    <citation type="submission" date="2022-04" db="EMBL/GenBank/DDBJ databases">
        <title>Carnegiea gigantea Genome sequencing and assembly v2.</title>
        <authorList>
            <person name="Copetti D."/>
            <person name="Sanderson M.J."/>
            <person name="Burquez A."/>
            <person name="Wojciechowski M.F."/>
        </authorList>
    </citation>
    <scope>NUCLEOTIDE SEQUENCE</scope>
    <source>
        <strain evidence="7">SGP5-SGP5p</strain>
        <tissue evidence="7">Aerial part</tissue>
    </source>
</reference>
<evidence type="ECO:0000256" key="1">
    <source>
        <dbReference type="ARBA" id="ARBA00004141"/>
    </source>
</evidence>
<feature type="transmembrane region" description="Helical" evidence="6">
    <location>
        <begin position="195"/>
        <end position="213"/>
    </location>
</feature>
<feature type="transmembrane region" description="Helical" evidence="6">
    <location>
        <begin position="265"/>
        <end position="287"/>
    </location>
</feature>
<evidence type="ECO:0000256" key="6">
    <source>
        <dbReference type="RuleBase" id="RU004914"/>
    </source>
</evidence>
<dbReference type="Pfam" id="PF01554">
    <property type="entry name" value="MatE"/>
    <property type="match status" value="2"/>
</dbReference>
<sequence>MKKPSHSLGSRSSKVNCGPLTTTASLSIQPNLSNTNNIFVCHIGELQLSAVSISLSVIGNFPFGFMLGMGSALETLCGQAIGAGQVHMLGIYMQRCWLILLVSCLVILPVYIFAGPLLKLLGQDLEIANLAGKFTIMTIPQLFSLAINFPTQKFLQAQSKVDIIAWIGFIALIIHISMLWLFIPVFGWGLPGAAAAFNIINWGMTIAQVAYVFGRCKDAWLGFSSAAFKEIWAFVRLSFASALMLCLEIWYFMSIILPAGHLDNAVIAVGSLSVCTNANGFQAMIFIGINAAIRLVTLLCHRVLFVMLASLLMFVYQMSSDQGDHKQPICKYSVYVRVFQSLLIGLLCMVLILIARDYFAVIFTNIKELQQAVAHVAWLLGITMVLNDVQPVISGVAVGGGWQALVAYINLGSYYVFGIPLGFILGYVANFGVTGIWGGLIAGTSPQTSILLFVVYQTNWNKEVEETNNRMRKWGDQVIETNKIDDELAINTSVPATACTA</sequence>
<name>A0A9Q1GZK5_9CARY</name>
<feature type="transmembrane region" description="Helical" evidence="6">
    <location>
        <begin position="234"/>
        <end position="253"/>
    </location>
</feature>
<dbReference type="GO" id="GO:1990961">
    <property type="term" value="P:xenobiotic detoxification by transmembrane export across the plasma membrane"/>
    <property type="evidence" value="ECO:0007669"/>
    <property type="project" value="InterPro"/>
</dbReference>
<feature type="transmembrane region" description="Helical" evidence="6">
    <location>
        <begin position="163"/>
        <end position="183"/>
    </location>
</feature>
<feature type="transmembrane region" description="Helical" evidence="6">
    <location>
        <begin position="130"/>
        <end position="151"/>
    </location>
</feature>
<dbReference type="GO" id="GO:0016020">
    <property type="term" value="C:membrane"/>
    <property type="evidence" value="ECO:0007669"/>
    <property type="project" value="UniProtKB-SubCell"/>
</dbReference>
<feature type="transmembrane region" description="Helical" evidence="6">
    <location>
        <begin position="97"/>
        <end position="118"/>
    </location>
</feature>
<feature type="transmembrane region" description="Helical" evidence="6">
    <location>
        <begin position="338"/>
        <end position="355"/>
    </location>
</feature>
<evidence type="ECO:0000256" key="2">
    <source>
        <dbReference type="ARBA" id="ARBA00010199"/>
    </source>
</evidence>
<evidence type="ECO:0000313" key="8">
    <source>
        <dbReference type="Proteomes" id="UP001153076"/>
    </source>
</evidence>
<accession>A0A9Q1GZK5</accession>
<feature type="transmembrane region" description="Helical" evidence="6">
    <location>
        <begin position="299"/>
        <end position="318"/>
    </location>
</feature>
<feature type="transmembrane region" description="Helical" evidence="6">
    <location>
        <begin position="414"/>
        <end position="442"/>
    </location>
</feature>
<evidence type="ECO:0000313" key="7">
    <source>
        <dbReference type="EMBL" id="KAJ8427950.1"/>
    </source>
</evidence>